<accession>B4MMP1</accession>
<feature type="compositionally biased region" description="Pro residues" evidence="1">
    <location>
        <begin position="666"/>
        <end position="700"/>
    </location>
</feature>
<feature type="compositionally biased region" description="Polar residues" evidence="1">
    <location>
        <begin position="234"/>
        <end position="246"/>
    </location>
</feature>
<feature type="region of interest" description="Disordered" evidence="1">
    <location>
        <begin position="456"/>
        <end position="499"/>
    </location>
</feature>
<feature type="region of interest" description="Disordered" evidence="1">
    <location>
        <begin position="311"/>
        <end position="357"/>
    </location>
</feature>
<feature type="region of interest" description="Disordered" evidence="1">
    <location>
        <begin position="614"/>
        <end position="712"/>
    </location>
</feature>
<evidence type="ECO:0000256" key="1">
    <source>
        <dbReference type="SAM" id="MobiDB-lite"/>
    </source>
</evidence>
<keyword evidence="3" id="KW-1185">Reference proteome</keyword>
<evidence type="ECO:0000313" key="3">
    <source>
        <dbReference type="Proteomes" id="UP000007798"/>
    </source>
</evidence>
<feature type="compositionally biased region" description="Low complexity" evidence="1">
    <location>
        <begin position="462"/>
        <end position="477"/>
    </location>
</feature>
<dbReference type="eggNOG" id="ENOG502QURB">
    <property type="taxonomic scope" value="Eukaryota"/>
</dbReference>
<feature type="region of interest" description="Disordered" evidence="1">
    <location>
        <begin position="1"/>
        <end position="80"/>
    </location>
</feature>
<feature type="compositionally biased region" description="Basic residues" evidence="1">
    <location>
        <begin position="158"/>
        <end position="167"/>
    </location>
</feature>
<feature type="region of interest" description="Disordered" evidence="1">
    <location>
        <begin position="417"/>
        <end position="441"/>
    </location>
</feature>
<feature type="compositionally biased region" description="Basic and acidic residues" evidence="1">
    <location>
        <begin position="321"/>
        <end position="330"/>
    </location>
</feature>
<feature type="compositionally biased region" description="Low complexity" evidence="1">
    <location>
        <begin position="614"/>
        <end position="639"/>
    </location>
</feature>
<feature type="compositionally biased region" description="Polar residues" evidence="1">
    <location>
        <begin position="340"/>
        <end position="356"/>
    </location>
</feature>
<feature type="compositionally biased region" description="Low complexity" evidence="1">
    <location>
        <begin position="425"/>
        <end position="441"/>
    </location>
</feature>
<sequence length="809" mass="93679">MDKELDQPTNPEQMNTAAAEEDEGDEEEADEGDGDGHEDDDDDDDDDADDQGKQKENDFPSESLKKKPPKQIYSPTKEEKRLVLEARHSLSIAETKKRRASVYSSESLFIPKELARKGTTLNTTLEKMAKNQEYCMRMLTFPVGSGRARYVAKQMKNGSKRSTKKQKPKAEEEESKTKEDLPRSMPELDAAEGADVANGTNHLQSDDEMSILLLDMVNDLMETEQTDCTETQQNDPLSDNPQNQRTSVIKVNRQLLEKEDETEQQNVLFRWHNPKCCDGEMKMRLMDRLEEMKTLPEITELQVNYSEVNNEKAPTTPETEQQMHQEEQQQRRQPSRTENYNEQQQESSANETQPQEIEQLPVPPHLEQQQAVRTVVAETGPGPMRHQQHVADVATSTNIPSTDALLRRQLMHHIVLDDNDSYQPSTNNNTSNNIINNSNNNALNLSKQNAYASDAAMHHWGQQQQSYQPQQQAQHRQTPPPSVHQPQQQHHHHHHSTLEQLQELKAMRQRLKFQEGEQLKKISKSLKKVYEERSMCERQHAEEKRQFLQKMTKSQKLEEKLQADREQLQRQHMAQFSLLEQRIAERQRQLLQSDFNFQRQQAYQQQHLMQNQQQLTHQRLAQQQQQQQHLAARQQQRNQQEQHHHHHHHHSPSFYTPPHGYEAYRPAPPPSYKPQPQGHPAPPTAAPQPPPPPYAVPPAHPIVHHPSPSSSYQQRMQLFREPQIQNQPQLMEDQSNRLMPPPAIYHQQATTVAPPPPVPVPVAPPPRRSPEIQATCQPTIRTMRRRHTITHDHIIDHRTLPSLNFVFLK</sequence>
<feature type="compositionally biased region" description="Polar residues" evidence="1">
    <location>
        <begin position="7"/>
        <end position="16"/>
    </location>
</feature>
<feature type="region of interest" description="Disordered" evidence="1">
    <location>
        <begin position="152"/>
        <end position="185"/>
    </location>
</feature>
<dbReference type="AlphaFoldDB" id="B4MMP1"/>
<protein>
    <submittedName>
        <fullName evidence="2">Uncharacterized protein</fullName>
    </submittedName>
</protein>
<name>B4MMP1_DROWI</name>
<dbReference type="STRING" id="7260.B4MMP1"/>
<dbReference type="EMBL" id="CH963847">
    <property type="protein sequence ID" value="EDW73447.2"/>
    <property type="molecule type" value="Genomic_DNA"/>
</dbReference>
<dbReference type="HOGENOM" id="CLU_349600_0_0_1"/>
<organism evidence="2 3">
    <name type="scientific">Drosophila willistoni</name>
    <name type="common">Fruit fly</name>
    <dbReference type="NCBI Taxonomy" id="7260"/>
    <lineage>
        <taxon>Eukaryota</taxon>
        <taxon>Metazoa</taxon>
        <taxon>Ecdysozoa</taxon>
        <taxon>Arthropoda</taxon>
        <taxon>Hexapoda</taxon>
        <taxon>Insecta</taxon>
        <taxon>Pterygota</taxon>
        <taxon>Neoptera</taxon>
        <taxon>Endopterygota</taxon>
        <taxon>Diptera</taxon>
        <taxon>Brachycera</taxon>
        <taxon>Muscomorpha</taxon>
        <taxon>Ephydroidea</taxon>
        <taxon>Drosophilidae</taxon>
        <taxon>Drosophila</taxon>
        <taxon>Sophophora</taxon>
    </lineage>
</organism>
<dbReference type="Proteomes" id="UP000007798">
    <property type="component" value="Unassembled WGS sequence"/>
</dbReference>
<feature type="region of interest" description="Disordered" evidence="1">
    <location>
        <begin position="225"/>
        <end position="246"/>
    </location>
</feature>
<feature type="compositionally biased region" description="Acidic residues" evidence="1">
    <location>
        <begin position="19"/>
        <end position="49"/>
    </location>
</feature>
<dbReference type="InParanoid" id="B4MMP1"/>
<proteinExistence type="predicted"/>
<evidence type="ECO:0000313" key="2">
    <source>
        <dbReference type="EMBL" id="EDW73447.2"/>
    </source>
</evidence>
<dbReference type="OrthoDB" id="7872884at2759"/>
<reference evidence="2 3" key="1">
    <citation type="journal article" date="2007" name="Nature">
        <title>Evolution of genes and genomes on the Drosophila phylogeny.</title>
        <authorList>
            <consortium name="Drosophila 12 Genomes Consortium"/>
            <person name="Clark A.G."/>
            <person name="Eisen M.B."/>
            <person name="Smith D.R."/>
            <person name="Bergman C.M."/>
            <person name="Oliver B."/>
            <person name="Markow T.A."/>
            <person name="Kaufman T.C."/>
            <person name="Kellis M."/>
            <person name="Gelbart W."/>
            <person name="Iyer V.N."/>
            <person name="Pollard D.A."/>
            <person name="Sackton T.B."/>
            <person name="Larracuente A.M."/>
            <person name="Singh N.D."/>
            <person name="Abad J.P."/>
            <person name="Abt D.N."/>
            <person name="Adryan B."/>
            <person name="Aguade M."/>
            <person name="Akashi H."/>
            <person name="Anderson W.W."/>
            <person name="Aquadro C.F."/>
            <person name="Ardell D.H."/>
            <person name="Arguello R."/>
            <person name="Artieri C.G."/>
            <person name="Barbash D.A."/>
            <person name="Barker D."/>
            <person name="Barsanti P."/>
            <person name="Batterham P."/>
            <person name="Batzoglou S."/>
            <person name="Begun D."/>
            <person name="Bhutkar A."/>
            <person name="Blanco E."/>
            <person name="Bosak S.A."/>
            <person name="Bradley R.K."/>
            <person name="Brand A.D."/>
            <person name="Brent M.R."/>
            <person name="Brooks A.N."/>
            <person name="Brown R.H."/>
            <person name="Butlin R.K."/>
            <person name="Caggese C."/>
            <person name="Calvi B.R."/>
            <person name="Bernardo de Carvalho A."/>
            <person name="Caspi A."/>
            <person name="Castrezana S."/>
            <person name="Celniker S.E."/>
            <person name="Chang J.L."/>
            <person name="Chapple C."/>
            <person name="Chatterji S."/>
            <person name="Chinwalla A."/>
            <person name="Civetta A."/>
            <person name="Clifton S.W."/>
            <person name="Comeron J.M."/>
            <person name="Costello J.C."/>
            <person name="Coyne J.A."/>
            <person name="Daub J."/>
            <person name="David R.G."/>
            <person name="Delcher A.L."/>
            <person name="Delehaunty K."/>
            <person name="Do C.B."/>
            <person name="Ebling H."/>
            <person name="Edwards K."/>
            <person name="Eickbush T."/>
            <person name="Evans J.D."/>
            <person name="Filipski A."/>
            <person name="Findeiss S."/>
            <person name="Freyhult E."/>
            <person name="Fulton L."/>
            <person name="Fulton R."/>
            <person name="Garcia A.C."/>
            <person name="Gardiner A."/>
            <person name="Garfield D.A."/>
            <person name="Garvin B.E."/>
            <person name="Gibson G."/>
            <person name="Gilbert D."/>
            <person name="Gnerre S."/>
            <person name="Godfrey J."/>
            <person name="Good R."/>
            <person name="Gotea V."/>
            <person name="Gravely B."/>
            <person name="Greenberg A.J."/>
            <person name="Griffiths-Jones S."/>
            <person name="Gross S."/>
            <person name="Guigo R."/>
            <person name="Gustafson E.A."/>
            <person name="Haerty W."/>
            <person name="Hahn M.W."/>
            <person name="Halligan D.L."/>
            <person name="Halpern A.L."/>
            <person name="Halter G.M."/>
            <person name="Han M.V."/>
            <person name="Heger A."/>
            <person name="Hillier L."/>
            <person name="Hinrichs A.S."/>
            <person name="Holmes I."/>
            <person name="Hoskins R.A."/>
            <person name="Hubisz M.J."/>
            <person name="Hultmark D."/>
            <person name="Huntley M.A."/>
            <person name="Jaffe D.B."/>
            <person name="Jagadeeshan S."/>
            <person name="Jeck W.R."/>
            <person name="Johnson J."/>
            <person name="Jones C.D."/>
            <person name="Jordan W.C."/>
            <person name="Karpen G.H."/>
            <person name="Kataoka E."/>
            <person name="Keightley P.D."/>
            <person name="Kheradpour P."/>
            <person name="Kirkness E.F."/>
            <person name="Koerich L.B."/>
            <person name="Kristiansen K."/>
            <person name="Kudrna D."/>
            <person name="Kulathinal R.J."/>
            <person name="Kumar S."/>
            <person name="Kwok R."/>
            <person name="Lander E."/>
            <person name="Langley C.H."/>
            <person name="Lapoint R."/>
            <person name="Lazzaro B.P."/>
            <person name="Lee S.J."/>
            <person name="Levesque L."/>
            <person name="Li R."/>
            <person name="Lin C.F."/>
            <person name="Lin M.F."/>
            <person name="Lindblad-Toh K."/>
            <person name="Llopart A."/>
            <person name="Long M."/>
            <person name="Low L."/>
            <person name="Lozovsky E."/>
            <person name="Lu J."/>
            <person name="Luo M."/>
            <person name="Machado C.A."/>
            <person name="Makalowski W."/>
            <person name="Marzo M."/>
            <person name="Matsuda M."/>
            <person name="Matzkin L."/>
            <person name="McAllister B."/>
            <person name="McBride C.S."/>
            <person name="McKernan B."/>
            <person name="McKernan K."/>
            <person name="Mendez-Lago M."/>
            <person name="Minx P."/>
            <person name="Mollenhauer M.U."/>
            <person name="Montooth K."/>
            <person name="Mount S.M."/>
            <person name="Mu X."/>
            <person name="Myers E."/>
            <person name="Negre B."/>
            <person name="Newfeld S."/>
            <person name="Nielsen R."/>
            <person name="Noor M.A."/>
            <person name="O'Grady P."/>
            <person name="Pachter L."/>
            <person name="Papaceit M."/>
            <person name="Parisi M.J."/>
            <person name="Parisi M."/>
            <person name="Parts L."/>
            <person name="Pedersen J.S."/>
            <person name="Pesole G."/>
            <person name="Phillippy A.M."/>
            <person name="Ponting C.P."/>
            <person name="Pop M."/>
            <person name="Porcelli D."/>
            <person name="Powell J.R."/>
            <person name="Prohaska S."/>
            <person name="Pruitt K."/>
            <person name="Puig M."/>
            <person name="Quesneville H."/>
            <person name="Ram K.R."/>
            <person name="Rand D."/>
            <person name="Rasmussen M.D."/>
            <person name="Reed L.K."/>
            <person name="Reenan R."/>
            <person name="Reily A."/>
            <person name="Remington K.A."/>
            <person name="Rieger T.T."/>
            <person name="Ritchie M.G."/>
            <person name="Robin C."/>
            <person name="Rogers Y.H."/>
            <person name="Rohde C."/>
            <person name="Rozas J."/>
            <person name="Rubenfield M.J."/>
            <person name="Ruiz A."/>
            <person name="Russo S."/>
            <person name="Salzberg S.L."/>
            <person name="Sanchez-Gracia A."/>
            <person name="Saranga D.J."/>
            <person name="Sato H."/>
            <person name="Schaeffer S.W."/>
            <person name="Schatz M.C."/>
            <person name="Schlenke T."/>
            <person name="Schwartz R."/>
            <person name="Segarra C."/>
            <person name="Singh R.S."/>
            <person name="Sirot L."/>
            <person name="Sirota M."/>
            <person name="Sisneros N.B."/>
            <person name="Smith C.D."/>
            <person name="Smith T.F."/>
            <person name="Spieth J."/>
            <person name="Stage D.E."/>
            <person name="Stark A."/>
            <person name="Stephan W."/>
            <person name="Strausberg R.L."/>
            <person name="Strempel S."/>
            <person name="Sturgill D."/>
            <person name="Sutton G."/>
            <person name="Sutton G.G."/>
            <person name="Tao W."/>
            <person name="Teichmann S."/>
            <person name="Tobari Y.N."/>
            <person name="Tomimura Y."/>
            <person name="Tsolas J.M."/>
            <person name="Valente V.L."/>
            <person name="Venter E."/>
            <person name="Venter J.C."/>
            <person name="Vicario S."/>
            <person name="Vieira F.G."/>
            <person name="Vilella A.J."/>
            <person name="Villasante A."/>
            <person name="Walenz B."/>
            <person name="Wang J."/>
            <person name="Wasserman M."/>
            <person name="Watts T."/>
            <person name="Wilson D."/>
            <person name="Wilson R.K."/>
            <person name="Wing R.A."/>
            <person name="Wolfner M.F."/>
            <person name="Wong A."/>
            <person name="Wong G.K."/>
            <person name="Wu C.I."/>
            <person name="Wu G."/>
            <person name="Yamamoto D."/>
            <person name="Yang H.P."/>
            <person name="Yang S.P."/>
            <person name="Yorke J.A."/>
            <person name="Yoshida K."/>
            <person name="Zdobnov E."/>
            <person name="Zhang P."/>
            <person name="Zhang Y."/>
            <person name="Zimin A.V."/>
            <person name="Baldwin J."/>
            <person name="Abdouelleil A."/>
            <person name="Abdulkadir J."/>
            <person name="Abebe A."/>
            <person name="Abera B."/>
            <person name="Abreu J."/>
            <person name="Acer S.C."/>
            <person name="Aftuck L."/>
            <person name="Alexander A."/>
            <person name="An P."/>
            <person name="Anderson E."/>
            <person name="Anderson S."/>
            <person name="Arachi H."/>
            <person name="Azer M."/>
            <person name="Bachantsang P."/>
            <person name="Barry A."/>
            <person name="Bayul T."/>
            <person name="Berlin A."/>
            <person name="Bessette D."/>
            <person name="Bloom T."/>
            <person name="Blye J."/>
            <person name="Boguslavskiy L."/>
            <person name="Bonnet C."/>
            <person name="Boukhgalter B."/>
            <person name="Bourzgui I."/>
            <person name="Brown A."/>
            <person name="Cahill P."/>
            <person name="Channer S."/>
            <person name="Cheshatsang Y."/>
            <person name="Chuda L."/>
            <person name="Citroen M."/>
            <person name="Collymore A."/>
            <person name="Cooke P."/>
            <person name="Costello M."/>
            <person name="D'Aco K."/>
            <person name="Daza R."/>
            <person name="De Haan G."/>
            <person name="DeGray S."/>
            <person name="DeMaso C."/>
            <person name="Dhargay N."/>
            <person name="Dooley K."/>
            <person name="Dooley E."/>
            <person name="Doricent M."/>
            <person name="Dorje P."/>
            <person name="Dorjee K."/>
            <person name="Dupes A."/>
            <person name="Elong R."/>
            <person name="Falk J."/>
            <person name="Farina A."/>
            <person name="Faro S."/>
            <person name="Ferguson D."/>
            <person name="Fisher S."/>
            <person name="Foley C.D."/>
            <person name="Franke A."/>
            <person name="Friedrich D."/>
            <person name="Gadbois L."/>
            <person name="Gearin G."/>
            <person name="Gearin C.R."/>
            <person name="Giannoukos G."/>
            <person name="Goode T."/>
            <person name="Graham J."/>
            <person name="Grandbois E."/>
            <person name="Grewal S."/>
            <person name="Gyaltsen K."/>
            <person name="Hafez N."/>
            <person name="Hagos B."/>
            <person name="Hall J."/>
            <person name="Henson C."/>
            <person name="Hollinger A."/>
            <person name="Honan T."/>
            <person name="Huard M.D."/>
            <person name="Hughes L."/>
            <person name="Hurhula B."/>
            <person name="Husby M.E."/>
            <person name="Kamat A."/>
            <person name="Kanga B."/>
            <person name="Kashin S."/>
            <person name="Khazanovich D."/>
            <person name="Kisner P."/>
            <person name="Lance K."/>
            <person name="Lara M."/>
            <person name="Lee W."/>
            <person name="Lennon N."/>
            <person name="Letendre F."/>
            <person name="LeVine R."/>
            <person name="Lipovsky A."/>
            <person name="Liu X."/>
            <person name="Liu J."/>
            <person name="Liu S."/>
            <person name="Lokyitsang T."/>
            <person name="Lokyitsang Y."/>
            <person name="Lubonja R."/>
            <person name="Lui A."/>
            <person name="MacDonald P."/>
            <person name="Magnisalis V."/>
            <person name="Maru K."/>
            <person name="Matthews C."/>
            <person name="McCusker W."/>
            <person name="McDonough S."/>
            <person name="Mehta T."/>
            <person name="Meldrim J."/>
            <person name="Meneus L."/>
            <person name="Mihai O."/>
            <person name="Mihalev A."/>
            <person name="Mihova T."/>
            <person name="Mittelman R."/>
            <person name="Mlenga V."/>
            <person name="Montmayeur A."/>
            <person name="Mulrain L."/>
            <person name="Navidi A."/>
            <person name="Naylor J."/>
            <person name="Negash T."/>
            <person name="Nguyen T."/>
            <person name="Nguyen N."/>
            <person name="Nicol R."/>
            <person name="Norbu C."/>
            <person name="Norbu N."/>
            <person name="Novod N."/>
            <person name="O'Neill B."/>
            <person name="Osman S."/>
            <person name="Markiewicz E."/>
            <person name="Oyono O.L."/>
            <person name="Patti C."/>
            <person name="Phunkhang P."/>
            <person name="Pierre F."/>
            <person name="Priest M."/>
            <person name="Raghuraman S."/>
            <person name="Rege F."/>
            <person name="Reyes R."/>
            <person name="Rise C."/>
            <person name="Rogov P."/>
            <person name="Ross K."/>
            <person name="Ryan E."/>
            <person name="Settipalli S."/>
            <person name="Shea T."/>
            <person name="Sherpa N."/>
            <person name="Shi L."/>
            <person name="Shih D."/>
            <person name="Sparrow T."/>
            <person name="Spaulding J."/>
            <person name="Stalker J."/>
            <person name="Stange-Thomann N."/>
            <person name="Stavropoulos S."/>
            <person name="Stone C."/>
            <person name="Strader C."/>
            <person name="Tesfaye S."/>
            <person name="Thomson T."/>
            <person name="Thoulutsang Y."/>
            <person name="Thoulutsang D."/>
            <person name="Topham K."/>
            <person name="Topping I."/>
            <person name="Tsamla T."/>
            <person name="Vassiliev H."/>
            <person name="Vo A."/>
            <person name="Wangchuk T."/>
            <person name="Wangdi T."/>
            <person name="Weiand M."/>
            <person name="Wilkinson J."/>
            <person name="Wilson A."/>
            <person name="Yadav S."/>
            <person name="Young G."/>
            <person name="Yu Q."/>
            <person name="Zembek L."/>
            <person name="Zhong D."/>
            <person name="Zimmer A."/>
            <person name="Zwirko Z."/>
            <person name="Jaffe D.B."/>
            <person name="Alvarez P."/>
            <person name="Brockman W."/>
            <person name="Butler J."/>
            <person name="Chin C."/>
            <person name="Gnerre S."/>
            <person name="Grabherr M."/>
            <person name="Kleber M."/>
            <person name="Mauceli E."/>
            <person name="MacCallum I."/>
        </authorList>
    </citation>
    <scope>NUCLEOTIDE SEQUENCE [LARGE SCALE GENOMIC DNA]</scope>
    <source>
        <strain evidence="3">Tucson 14030-0811.24</strain>
    </source>
</reference>
<gene>
    <name evidence="2" type="primary">Dwil\GK17549</name>
    <name evidence="2" type="ORF">Dwil_GK17549</name>
</gene>